<dbReference type="PANTHER" id="PTHR42648:SF18">
    <property type="entry name" value="RETROTRANSPOSON, UNCLASSIFIED-LIKE PROTEIN"/>
    <property type="match status" value="1"/>
</dbReference>
<gene>
    <name evidence="5" type="ORF">Tci_053346</name>
</gene>
<comment type="caution">
    <text evidence="5">The sequence shown here is derived from an EMBL/GenBank/DDBJ whole genome shotgun (WGS) entry which is preliminary data.</text>
</comment>
<keyword evidence="1" id="KW-0479">Metal-binding</keyword>
<dbReference type="InterPro" id="IPR025724">
    <property type="entry name" value="GAG-pre-integrase_dom"/>
</dbReference>
<reference evidence="5" key="1">
    <citation type="journal article" date="2019" name="Sci. Rep.">
        <title>Draft genome of Tanacetum cinerariifolium, the natural source of mosquito coil.</title>
        <authorList>
            <person name="Yamashiro T."/>
            <person name="Shiraishi A."/>
            <person name="Satake H."/>
            <person name="Nakayama K."/>
        </authorList>
    </citation>
    <scope>NUCLEOTIDE SEQUENCE</scope>
</reference>
<dbReference type="InterPro" id="IPR043502">
    <property type="entry name" value="DNA/RNA_pol_sf"/>
</dbReference>
<evidence type="ECO:0000259" key="4">
    <source>
        <dbReference type="Pfam" id="PF13976"/>
    </source>
</evidence>
<proteinExistence type="predicted"/>
<feature type="domain" description="GAG-pre-integrase" evidence="4">
    <location>
        <begin position="655"/>
        <end position="727"/>
    </location>
</feature>
<keyword evidence="2" id="KW-0378">Hydrolase</keyword>
<feature type="domain" description="Reverse transcriptase Ty1/copia-type" evidence="3">
    <location>
        <begin position="839"/>
        <end position="959"/>
    </location>
</feature>
<dbReference type="AlphaFoldDB" id="A0A6L2N5D6"/>
<evidence type="ECO:0000313" key="5">
    <source>
        <dbReference type="EMBL" id="GEU81368.1"/>
    </source>
</evidence>
<dbReference type="SUPFAM" id="SSF56672">
    <property type="entry name" value="DNA/RNA polymerases"/>
    <property type="match status" value="1"/>
</dbReference>
<organism evidence="5">
    <name type="scientific">Tanacetum cinerariifolium</name>
    <name type="common">Dalmatian daisy</name>
    <name type="synonym">Chrysanthemum cinerariifolium</name>
    <dbReference type="NCBI Taxonomy" id="118510"/>
    <lineage>
        <taxon>Eukaryota</taxon>
        <taxon>Viridiplantae</taxon>
        <taxon>Streptophyta</taxon>
        <taxon>Embryophyta</taxon>
        <taxon>Tracheophyta</taxon>
        <taxon>Spermatophyta</taxon>
        <taxon>Magnoliopsida</taxon>
        <taxon>eudicotyledons</taxon>
        <taxon>Gunneridae</taxon>
        <taxon>Pentapetalae</taxon>
        <taxon>asterids</taxon>
        <taxon>campanulids</taxon>
        <taxon>Asterales</taxon>
        <taxon>Asteraceae</taxon>
        <taxon>Asteroideae</taxon>
        <taxon>Anthemideae</taxon>
        <taxon>Anthemidinae</taxon>
        <taxon>Tanacetum</taxon>
    </lineage>
</organism>
<accession>A0A6L2N5D6</accession>
<dbReference type="Pfam" id="PF07727">
    <property type="entry name" value="RVT_2"/>
    <property type="match status" value="1"/>
</dbReference>
<protein>
    <submittedName>
        <fullName evidence="5">Copia protein</fullName>
    </submittedName>
</protein>
<dbReference type="EMBL" id="BKCJ010008265">
    <property type="protein sequence ID" value="GEU81368.1"/>
    <property type="molecule type" value="Genomic_DNA"/>
</dbReference>
<dbReference type="GO" id="GO:0016787">
    <property type="term" value="F:hydrolase activity"/>
    <property type="evidence" value="ECO:0007669"/>
    <property type="project" value="UniProtKB-KW"/>
</dbReference>
<dbReference type="CDD" id="cd09272">
    <property type="entry name" value="RNase_HI_RT_Ty1"/>
    <property type="match status" value="1"/>
</dbReference>
<dbReference type="InterPro" id="IPR013103">
    <property type="entry name" value="RVT_2"/>
</dbReference>
<name>A0A6L2N5D6_TANCI</name>
<dbReference type="PANTHER" id="PTHR42648">
    <property type="entry name" value="TRANSPOSASE, PUTATIVE-RELATED"/>
    <property type="match status" value="1"/>
</dbReference>
<dbReference type="Pfam" id="PF13976">
    <property type="entry name" value="gag_pre-integrs"/>
    <property type="match status" value="1"/>
</dbReference>
<dbReference type="InterPro" id="IPR039537">
    <property type="entry name" value="Retrotran_Ty1/copia-like"/>
</dbReference>
<dbReference type="GO" id="GO:0046872">
    <property type="term" value="F:metal ion binding"/>
    <property type="evidence" value="ECO:0007669"/>
    <property type="project" value="UniProtKB-KW"/>
</dbReference>
<evidence type="ECO:0000256" key="2">
    <source>
        <dbReference type="ARBA" id="ARBA00022801"/>
    </source>
</evidence>
<sequence length="1011" mass="115842">MIPELGDADCEVHVNPTFHEQSDDELTRKELKKIKVDDQAIHTIYLGLPEDIYAAVDIAWAEGDANENNGNQIRCYYYRGLGHLARKCTVRPRRRDAAYLQTQLLFAQKEEAGIQLQAEEFDLMAAVTDLGEIKKVNANYILMANLQQASALGTQTDKAPVYDSDGSAEVQNYENIYNDQIFNMFTQEEQYTKLLDPISEPHQVPQNDSNVISKVFSVEQSGGTIEQHPITVEETHAYHESLFHNLAIEVEKVNTINRKMKESNAELTTELARYKNQEKCFKISQEKYDKLERLKSDFKICKDDLIDKQIQLENKTKKIYNILVKTGQSIQMMHMLSPKPDSFYHTEQKMALGYQNPFYLKQAQQKQQSLYNGKVLLEKHDPPVVYDSEETLELAQGSHQKMKLLNKEIKLTNYTKINHLSWVFVSQTAKSREELYFSNTSKTANVSKSISIPNEDFSDDTTPSVARKFMNEAVESNDLSNPVTSNSVPTTKEPKVVENDKLIAAGMFRIDPHKTFSEDKFMHIHNVRARIRTNPITVSQPHVITKKVINSDSNGFSSTRVDVTTKTRRPQPRSNTKNDRVIQICLWCVDSGCSEHMTGNLKLLINFVWKFLGTIHFGNDHVAAILDLEVAFKRNTCIVRNFEGFDLLKGNHTTNLYTINLHDMASASPICLMARATSTKSWLWHQRLSHLNFDSINDLARNDLVTGLPKFKYHKEHLCPSYEQGKSKRASHPPKPVPNSKQRLHLLHMDLCGPMRIASINRKRLKQLLLRATLKTAPSLPSIDKTPYELINGKKPDISFFMYSRLSVISRMIVKILGSLVQKMILDFSLLILQITMLTEMEAIRIFLAYVGYKSFTLFQMDVKTAFLHGSLKEDVYVCQPESFIDVDHPSHVYKLKKALYGLKQAQKAWYDELSTFLLQNHFFKGTIEQTLFIRRFEDDILMLQVYVDDILFGSTHLRFSDADYARCKDTFKNTSGGAQFLGDKLVNWSSKKQDYTMLSTVKAKYVSLSA</sequence>
<evidence type="ECO:0000256" key="1">
    <source>
        <dbReference type="ARBA" id="ARBA00022723"/>
    </source>
</evidence>
<evidence type="ECO:0000259" key="3">
    <source>
        <dbReference type="Pfam" id="PF07727"/>
    </source>
</evidence>